<gene>
    <name evidence="3" type="ORF">AMAG_15378</name>
</gene>
<dbReference type="PANTHER" id="PTHR16124">
    <property type="entry name" value="MIS18-BINDING PROTEIN 1"/>
    <property type="match status" value="1"/>
</dbReference>
<feature type="compositionally biased region" description="Low complexity" evidence="1">
    <location>
        <begin position="1066"/>
        <end position="1087"/>
    </location>
</feature>
<feature type="region of interest" description="Disordered" evidence="1">
    <location>
        <begin position="960"/>
        <end position="1089"/>
    </location>
</feature>
<reference evidence="3 4" key="1">
    <citation type="submission" date="2009-11" db="EMBL/GenBank/DDBJ databases">
        <title>Annotation of Allomyces macrogynus ATCC 38327.</title>
        <authorList>
            <consortium name="The Broad Institute Genome Sequencing Platform"/>
            <person name="Russ C."/>
            <person name="Cuomo C."/>
            <person name="Burger G."/>
            <person name="Gray M.W."/>
            <person name="Holland P.W.H."/>
            <person name="King N."/>
            <person name="Lang F.B.F."/>
            <person name="Roger A.J."/>
            <person name="Ruiz-Trillo I."/>
            <person name="Young S.K."/>
            <person name="Zeng Q."/>
            <person name="Gargeya S."/>
            <person name="Fitzgerald M."/>
            <person name="Haas B."/>
            <person name="Abouelleil A."/>
            <person name="Alvarado L."/>
            <person name="Arachchi H.M."/>
            <person name="Berlin A."/>
            <person name="Chapman S.B."/>
            <person name="Gearin G."/>
            <person name="Goldberg J."/>
            <person name="Griggs A."/>
            <person name="Gujja S."/>
            <person name="Hansen M."/>
            <person name="Heiman D."/>
            <person name="Howarth C."/>
            <person name="Larimer J."/>
            <person name="Lui A."/>
            <person name="MacDonald P.J.P."/>
            <person name="McCowen C."/>
            <person name="Montmayeur A."/>
            <person name="Murphy C."/>
            <person name="Neiman D."/>
            <person name="Pearson M."/>
            <person name="Priest M."/>
            <person name="Roberts A."/>
            <person name="Saif S."/>
            <person name="Shea T."/>
            <person name="Sisk P."/>
            <person name="Stolte C."/>
            <person name="Sykes S."/>
            <person name="Wortman J."/>
            <person name="Nusbaum C."/>
            <person name="Birren B."/>
        </authorList>
    </citation>
    <scope>NUCLEOTIDE SEQUENCE [LARGE SCALE GENOMIC DNA]</scope>
    <source>
        <strain evidence="3 4">ATCC 38327</strain>
    </source>
</reference>
<name>A0A0L0T740_ALLM3</name>
<feature type="compositionally biased region" description="Acidic residues" evidence="1">
    <location>
        <begin position="100"/>
        <end position="109"/>
    </location>
</feature>
<protein>
    <recommendedName>
        <fullName evidence="2">SANTA domain-containing protein</fullName>
    </recommendedName>
</protein>
<accession>A0A0L0T740</accession>
<dbReference type="STRING" id="578462.A0A0L0T740"/>
<feature type="region of interest" description="Disordered" evidence="1">
    <location>
        <begin position="694"/>
        <end position="935"/>
    </location>
</feature>
<feature type="region of interest" description="Disordered" evidence="1">
    <location>
        <begin position="1101"/>
        <end position="1150"/>
    </location>
</feature>
<feature type="region of interest" description="Disordered" evidence="1">
    <location>
        <begin position="205"/>
        <end position="250"/>
    </location>
</feature>
<feature type="region of interest" description="Disordered" evidence="1">
    <location>
        <begin position="1205"/>
        <end position="1231"/>
    </location>
</feature>
<feature type="compositionally biased region" description="Low complexity" evidence="1">
    <location>
        <begin position="902"/>
        <end position="935"/>
    </location>
</feature>
<feature type="compositionally biased region" description="Low complexity" evidence="1">
    <location>
        <begin position="566"/>
        <end position="588"/>
    </location>
</feature>
<evidence type="ECO:0000256" key="1">
    <source>
        <dbReference type="SAM" id="MobiDB-lite"/>
    </source>
</evidence>
<reference evidence="4" key="2">
    <citation type="submission" date="2009-11" db="EMBL/GenBank/DDBJ databases">
        <title>The Genome Sequence of Allomyces macrogynus strain ATCC 38327.</title>
        <authorList>
            <consortium name="The Broad Institute Genome Sequencing Platform"/>
            <person name="Russ C."/>
            <person name="Cuomo C."/>
            <person name="Shea T."/>
            <person name="Young S.K."/>
            <person name="Zeng Q."/>
            <person name="Koehrsen M."/>
            <person name="Haas B."/>
            <person name="Borodovsky M."/>
            <person name="Guigo R."/>
            <person name="Alvarado L."/>
            <person name="Berlin A."/>
            <person name="Borenstein D."/>
            <person name="Chen Z."/>
            <person name="Engels R."/>
            <person name="Freedman E."/>
            <person name="Gellesch M."/>
            <person name="Goldberg J."/>
            <person name="Griggs A."/>
            <person name="Gujja S."/>
            <person name="Heiman D."/>
            <person name="Hepburn T."/>
            <person name="Howarth C."/>
            <person name="Jen D."/>
            <person name="Larson L."/>
            <person name="Lewis B."/>
            <person name="Mehta T."/>
            <person name="Park D."/>
            <person name="Pearson M."/>
            <person name="Roberts A."/>
            <person name="Saif S."/>
            <person name="Shenoy N."/>
            <person name="Sisk P."/>
            <person name="Stolte C."/>
            <person name="Sykes S."/>
            <person name="Walk T."/>
            <person name="White J."/>
            <person name="Yandava C."/>
            <person name="Burger G."/>
            <person name="Gray M.W."/>
            <person name="Holland P.W.H."/>
            <person name="King N."/>
            <person name="Lang F.B.F."/>
            <person name="Roger A.J."/>
            <person name="Ruiz-Trillo I."/>
            <person name="Lander E."/>
            <person name="Nusbaum C."/>
        </authorList>
    </citation>
    <scope>NUCLEOTIDE SEQUENCE [LARGE SCALE GENOMIC DNA]</scope>
    <source>
        <strain evidence="4">ATCC 38327</strain>
    </source>
</reference>
<organism evidence="3 4">
    <name type="scientific">Allomyces macrogynus (strain ATCC 38327)</name>
    <name type="common">Allomyces javanicus var. macrogynus</name>
    <dbReference type="NCBI Taxonomy" id="578462"/>
    <lineage>
        <taxon>Eukaryota</taxon>
        <taxon>Fungi</taxon>
        <taxon>Fungi incertae sedis</taxon>
        <taxon>Blastocladiomycota</taxon>
        <taxon>Blastocladiomycetes</taxon>
        <taxon>Blastocladiales</taxon>
        <taxon>Blastocladiaceae</taxon>
        <taxon>Allomyces</taxon>
    </lineage>
</organism>
<feature type="compositionally biased region" description="Low complexity" evidence="1">
    <location>
        <begin position="833"/>
        <end position="858"/>
    </location>
</feature>
<dbReference type="OrthoDB" id="5600605at2759"/>
<feature type="compositionally biased region" description="Low complexity" evidence="1">
    <location>
        <begin position="1026"/>
        <end position="1041"/>
    </location>
</feature>
<dbReference type="Pfam" id="PF09133">
    <property type="entry name" value="SANTA"/>
    <property type="match status" value="1"/>
</dbReference>
<evidence type="ECO:0000259" key="2">
    <source>
        <dbReference type="Pfam" id="PF09133"/>
    </source>
</evidence>
<feature type="region of interest" description="Disordered" evidence="1">
    <location>
        <begin position="517"/>
        <end position="588"/>
    </location>
</feature>
<dbReference type="InterPro" id="IPR039110">
    <property type="entry name" value="KNL2-like"/>
</dbReference>
<feature type="compositionally biased region" description="Basic and acidic residues" evidence="1">
    <location>
        <begin position="1047"/>
        <end position="1059"/>
    </location>
</feature>
<feature type="compositionally biased region" description="Low complexity" evidence="1">
    <location>
        <begin position="1122"/>
        <end position="1138"/>
    </location>
</feature>
<feature type="region of interest" description="Disordered" evidence="1">
    <location>
        <begin position="476"/>
        <end position="497"/>
    </location>
</feature>
<dbReference type="OMA" id="LCAARIN"/>
<sequence>MWAVWHSSVVSERVSAHAVKTFTGSTYRLLGHLNDKWIDHATFAPVVDHFRSGFPSNWVELIGNLFADSQCNPADVSDATTDSDDSNDDSDEELVHLDPDSDDDDDDDLLPVSSASNDAGIKSGSSESGDLIPLPVAATDLAANPQRQPTPMLSPAVFDYPGTTPSPTAERTPRQALATPEPDDAPAKLAHGMAALAIPGPLIPLHAAASGEDDDELRPPAPSTTTASPTPIPPSVGSPALPTSDETETDPAIELDSLLAVLAAPQHAFAPAPPEIEQAMDEVLRASQEQVQNGPAANAAGPSHPPAGLGPQLRSSPPAPVVAVELPADGLVGDGGVHSHAPPPGTRLRSRVWPGATNAVDRDGGRAGAVCDGVDVVMDEAPVDAERGAGVEEQQVERATTDLHQQLQIERATTDQQQQLQSVFMEQRQQPDATQQREQPNVMEQHLQPDVTEQPDFMEQPQHDMQQFQQFDAVERSQPTKHNNDNSPATTEPGARDTGLAEQLTGHEQLQQLIVGGDTTAPRVVESPARGSAGATTDPDPHCCAALPGASPSRVYPGSQLHKPRSSSSRSSSEKSSSGKTKTAATVGAAHAATLGTATAQTAAPDAIPGRRQGSVVPGLSIAPPSVNDAFTGRPRFSLPPPLTPGSRTRHGGARRTGAPGSPSQNGAGVETVVTSTVTVLPPFAPVPMRVETPTAAATRGTSSPSRTPAPGLLSPTSAFVTSASAPPPAVSVLPSPSRASASGPVSAHALTSVPTMPDRADVYEPELSPAPAAPARQKQKRSRAVKKATPAESNVVVSAVSTPTRASVLPPVAGQDDAKSQPQPARKRPGKKAAASSGASSTTSRRSRAASAASSARARTEPEPSPDATGEDTAVPMDLGMAIPEPATAAVTPPAPRPERTVASPTRSPPALASAPSPARSSASSGTGTSLSRRLVIDAVEVIVPARPYRRVRRIDGAAVSAPASPPAPAVSPPRARRAIAPPPTAADVDMQVDDEEGTAPPPPPPPPAPKRAPTQRAAKRSGRKSPVVPPAAAKTTTAVSRKRARSPERSSSQHEDEVPAPPVASSSDTTGAANAAAATGAAPPAQDLAIVARPPKRMRSLSANSAPASPFDRDVWFRRPTAPSSSSTATTASHPSTPTPPLRPAVAPATATPAAVVATPAPAPVPASTVAVTPATPQIMMPIFINPVFFVGATAPETAAAAMAHHPGGSAQTPGAPAAAGLAPPATPGAAAAVPAAAMGMSMLQEMTQLLGRYLAQAGVAMSPASQPGQQPPPGPSQP</sequence>
<feature type="region of interest" description="Disordered" evidence="1">
    <location>
        <begin position="290"/>
        <end position="319"/>
    </location>
</feature>
<dbReference type="GO" id="GO:0000775">
    <property type="term" value="C:chromosome, centromeric region"/>
    <property type="evidence" value="ECO:0007669"/>
    <property type="project" value="TreeGrafter"/>
</dbReference>
<feature type="compositionally biased region" description="Polar residues" evidence="1">
    <location>
        <begin position="792"/>
        <end position="806"/>
    </location>
</feature>
<evidence type="ECO:0000313" key="4">
    <source>
        <dbReference type="Proteomes" id="UP000054350"/>
    </source>
</evidence>
<dbReference type="PANTHER" id="PTHR16124:SF3">
    <property type="entry name" value="MIS18-BINDING PROTEIN 1"/>
    <property type="match status" value="1"/>
</dbReference>
<dbReference type="VEuPathDB" id="FungiDB:AMAG_15378"/>
<evidence type="ECO:0000313" key="3">
    <source>
        <dbReference type="EMBL" id="KNE70623.1"/>
    </source>
</evidence>
<feature type="compositionally biased region" description="Acidic residues" evidence="1">
    <location>
        <begin position="81"/>
        <end position="92"/>
    </location>
</feature>
<feature type="domain" description="SANTA" evidence="2">
    <location>
        <begin position="3"/>
        <end position="60"/>
    </location>
</feature>
<keyword evidence="4" id="KW-1185">Reference proteome</keyword>
<dbReference type="Proteomes" id="UP000054350">
    <property type="component" value="Unassembled WGS sequence"/>
</dbReference>
<dbReference type="EMBL" id="GG745367">
    <property type="protein sequence ID" value="KNE70623.1"/>
    <property type="molecule type" value="Genomic_DNA"/>
</dbReference>
<feature type="region of interest" description="Disordered" evidence="1">
    <location>
        <begin position="73"/>
        <end position="132"/>
    </location>
</feature>
<feature type="compositionally biased region" description="Pro residues" evidence="1">
    <location>
        <begin position="1001"/>
        <end position="1012"/>
    </location>
</feature>
<feature type="region of interest" description="Disordered" evidence="1">
    <location>
        <begin position="145"/>
        <end position="186"/>
    </location>
</feature>
<proteinExistence type="predicted"/>
<dbReference type="InterPro" id="IPR015216">
    <property type="entry name" value="SANTA"/>
</dbReference>
<feature type="compositionally biased region" description="Low complexity" evidence="1">
    <location>
        <begin position="715"/>
        <end position="743"/>
    </location>
</feature>
<feature type="region of interest" description="Disordered" evidence="1">
    <location>
        <begin position="601"/>
        <end position="669"/>
    </location>
</feature>
<feature type="compositionally biased region" description="Basic residues" evidence="1">
    <location>
        <begin position="778"/>
        <end position="787"/>
    </location>
</feature>